<organism evidence="1">
    <name type="scientific">Solanum chacoense</name>
    <name type="common">Chaco potato</name>
    <dbReference type="NCBI Taxonomy" id="4108"/>
    <lineage>
        <taxon>Eukaryota</taxon>
        <taxon>Viridiplantae</taxon>
        <taxon>Streptophyta</taxon>
        <taxon>Embryophyta</taxon>
        <taxon>Tracheophyta</taxon>
        <taxon>Spermatophyta</taxon>
        <taxon>Magnoliopsida</taxon>
        <taxon>eudicotyledons</taxon>
        <taxon>Gunneridae</taxon>
        <taxon>Pentapetalae</taxon>
        <taxon>asterids</taxon>
        <taxon>lamiids</taxon>
        <taxon>Solanales</taxon>
        <taxon>Solanaceae</taxon>
        <taxon>Solanoideae</taxon>
        <taxon>Solaneae</taxon>
        <taxon>Solanum</taxon>
    </lineage>
</organism>
<evidence type="ECO:0000313" key="1">
    <source>
        <dbReference type="EMBL" id="JAP11478.1"/>
    </source>
</evidence>
<proteinExistence type="predicted"/>
<dbReference type="AlphaFoldDB" id="A0A0V0GW70"/>
<accession>A0A0V0GW70</accession>
<reference evidence="1" key="1">
    <citation type="submission" date="2015-12" db="EMBL/GenBank/DDBJ databases">
        <title>Gene expression during late stages of embryo sac development: a critical building block for successful pollen-pistil interactions.</title>
        <authorList>
            <person name="Liu Y."/>
            <person name="Joly V."/>
            <person name="Sabar M."/>
            <person name="Matton D.P."/>
        </authorList>
    </citation>
    <scope>NUCLEOTIDE SEQUENCE</scope>
</reference>
<dbReference type="EMBL" id="GEDG01031255">
    <property type="protein sequence ID" value="JAP11478.1"/>
    <property type="molecule type" value="Transcribed_RNA"/>
</dbReference>
<protein>
    <submittedName>
        <fullName evidence="1">Putative ovule protein</fullName>
    </submittedName>
</protein>
<name>A0A0V0GW70_SOLCH</name>
<sequence length="67" mass="7081">MFTFGLQYVRPPISPLYIALASSDTTRPISSHNEALKEAAVVITCGKLVAPGNSPPNLVPGPTFETP</sequence>